<evidence type="ECO:0000259" key="7">
    <source>
        <dbReference type="PROSITE" id="PS50089"/>
    </source>
</evidence>
<dbReference type="SMART" id="SM00356">
    <property type="entry name" value="ZnF_C3H1"/>
    <property type="match status" value="3"/>
</dbReference>
<feature type="domain" description="C3H1-type" evidence="8">
    <location>
        <begin position="53"/>
        <end position="80"/>
    </location>
</feature>
<evidence type="ECO:0000256" key="1">
    <source>
        <dbReference type="ARBA" id="ARBA00022679"/>
    </source>
</evidence>
<feature type="domain" description="C3H1-type" evidence="8">
    <location>
        <begin position="11"/>
        <end position="39"/>
    </location>
</feature>
<feature type="domain" description="C3H1-type" evidence="8">
    <location>
        <begin position="179"/>
        <end position="214"/>
    </location>
</feature>
<dbReference type="SUPFAM" id="SSF90229">
    <property type="entry name" value="CCCH zinc finger"/>
    <property type="match status" value="2"/>
</dbReference>
<feature type="zinc finger region" description="C3H1-type" evidence="5">
    <location>
        <begin position="53"/>
        <end position="80"/>
    </location>
</feature>
<protein>
    <recommendedName>
        <fullName evidence="11">RING-type E3 ubiquitin transferase</fullName>
    </recommendedName>
</protein>
<dbReference type="GO" id="GO:0008270">
    <property type="term" value="F:zinc ion binding"/>
    <property type="evidence" value="ECO:0007669"/>
    <property type="project" value="UniProtKB-KW"/>
</dbReference>
<feature type="region of interest" description="Disordered" evidence="6">
    <location>
        <begin position="327"/>
        <end position="374"/>
    </location>
</feature>
<dbReference type="InterPro" id="IPR013083">
    <property type="entry name" value="Znf_RING/FYVE/PHD"/>
</dbReference>
<dbReference type="InterPro" id="IPR000571">
    <property type="entry name" value="Znf_CCCH"/>
</dbReference>
<accession>A0A5C3MJN6</accession>
<dbReference type="InterPro" id="IPR036855">
    <property type="entry name" value="Znf_CCCH_sf"/>
</dbReference>
<keyword evidence="2 5" id="KW-0479">Metal-binding</keyword>
<dbReference type="Gene3D" id="3.30.40.10">
    <property type="entry name" value="Zinc/RING finger domain, C3HC4 (zinc finger)"/>
    <property type="match status" value="1"/>
</dbReference>
<dbReference type="InterPro" id="IPR045072">
    <property type="entry name" value="MKRN-like"/>
</dbReference>
<dbReference type="STRING" id="68775.A0A5C3MJN6"/>
<dbReference type="SUPFAM" id="SSF57850">
    <property type="entry name" value="RING/U-box"/>
    <property type="match status" value="1"/>
</dbReference>
<dbReference type="OrthoDB" id="250836at2759"/>
<dbReference type="Proteomes" id="UP000308652">
    <property type="component" value="Unassembled WGS sequence"/>
</dbReference>
<name>A0A5C3MJN6_9AGAR</name>
<dbReference type="Gene3D" id="3.30.1370.210">
    <property type="match status" value="1"/>
</dbReference>
<evidence type="ECO:0000256" key="6">
    <source>
        <dbReference type="SAM" id="MobiDB-lite"/>
    </source>
</evidence>
<dbReference type="Pfam" id="PF00097">
    <property type="entry name" value="zf-C3HC4"/>
    <property type="match status" value="1"/>
</dbReference>
<evidence type="ECO:0000256" key="4">
    <source>
        <dbReference type="ARBA" id="ARBA00022833"/>
    </source>
</evidence>
<feature type="region of interest" description="Disordered" evidence="6">
    <location>
        <begin position="267"/>
        <end position="287"/>
    </location>
</feature>
<reference evidence="9 10" key="1">
    <citation type="journal article" date="2019" name="Nat. Ecol. Evol.">
        <title>Megaphylogeny resolves global patterns of mushroom evolution.</title>
        <authorList>
            <person name="Varga T."/>
            <person name="Krizsan K."/>
            <person name="Foldi C."/>
            <person name="Dima B."/>
            <person name="Sanchez-Garcia M."/>
            <person name="Sanchez-Ramirez S."/>
            <person name="Szollosi G.J."/>
            <person name="Szarkandi J.G."/>
            <person name="Papp V."/>
            <person name="Albert L."/>
            <person name="Andreopoulos W."/>
            <person name="Angelini C."/>
            <person name="Antonin V."/>
            <person name="Barry K.W."/>
            <person name="Bougher N.L."/>
            <person name="Buchanan P."/>
            <person name="Buyck B."/>
            <person name="Bense V."/>
            <person name="Catcheside P."/>
            <person name="Chovatia M."/>
            <person name="Cooper J."/>
            <person name="Damon W."/>
            <person name="Desjardin D."/>
            <person name="Finy P."/>
            <person name="Geml J."/>
            <person name="Haridas S."/>
            <person name="Hughes K."/>
            <person name="Justo A."/>
            <person name="Karasinski D."/>
            <person name="Kautmanova I."/>
            <person name="Kiss B."/>
            <person name="Kocsube S."/>
            <person name="Kotiranta H."/>
            <person name="LaButti K.M."/>
            <person name="Lechner B.E."/>
            <person name="Liimatainen K."/>
            <person name="Lipzen A."/>
            <person name="Lukacs Z."/>
            <person name="Mihaltcheva S."/>
            <person name="Morgado L.N."/>
            <person name="Niskanen T."/>
            <person name="Noordeloos M.E."/>
            <person name="Ohm R.A."/>
            <person name="Ortiz-Santana B."/>
            <person name="Ovrebo C."/>
            <person name="Racz N."/>
            <person name="Riley R."/>
            <person name="Savchenko A."/>
            <person name="Shiryaev A."/>
            <person name="Soop K."/>
            <person name="Spirin V."/>
            <person name="Szebenyi C."/>
            <person name="Tomsovsky M."/>
            <person name="Tulloss R.E."/>
            <person name="Uehling J."/>
            <person name="Grigoriev I.V."/>
            <person name="Vagvolgyi C."/>
            <person name="Papp T."/>
            <person name="Martin F.M."/>
            <person name="Miettinen O."/>
            <person name="Hibbett D.S."/>
            <person name="Nagy L.G."/>
        </authorList>
    </citation>
    <scope>NUCLEOTIDE SEQUENCE [LARGE SCALE GENOMIC DNA]</scope>
    <source>
        <strain evidence="9 10">CBS 166.37</strain>
    </source>
</reference>
<dbReference type="GO" id="GO:0000209">
    <property type="term" value="P:protein polyubiquitination"/>
    <property type="evidence" value="ECO:0007669"/>
    <property type="project" value="InterPro"/>
</dbReference>
<feature type="domain" description="RING-type" evidence="7">
    <location>
        <begin position="98"/>
        <end position="149"/>
    </location>
</feature>
<feature type="compositionally biased region" description="Acidic residues" evidence="6">
    <location>
        <begin position="462"/>
        <end position="486"/>
    </location>
</feature>
<dbReference type="InterPro" id="IPR018957">
    <property type="entry name" value="Znf_C3HC4_RING-type"/>
</dbReference>
<keyword evidence="1" id="KW-0808">Transferase</keyword>
<evidence type="ECO:0000313" key="9">
    <source>
        <dbReference type="EMBL" id="TFK44586.1"/>
    </source>
</evidence>
<evidence type="ECO:0000256" key="2">
    <source>
        <dbReference type="ARBA" id="ARBA00022723"/>
    </source>
</evidence>
<sequence>MSQVVARPSTSKPRGICRYYTTQRGCFAGNQCKFLHGEPASASSSDALLLTPYDQSKRCRHYANGFCLRGDKCWFMHVLDKGKAVDRQQVEEEEDQACSICFEQPVTFGLLAGCSHIFCITCIKQWRDPNGKSGDVVDSGNTKKCPMCRTPSKFITPSSRFFKQGDAEKVKIIDAYKKSMGRVPCRYFTQSLRDDSQNPLCPFGKDCFYQHLKEDGTTFVFKDGVDVCMQQHHARRDTQNGTRFSFLPLGNNLQNLPINLIINETDLNSHHAPDGTQPSTQTRETAARRLREVSRSLHQLNNAIQEGASAESLTLAFEILRLGFQSSATEGSARQDSGRRWRRSGPIVSGRTTGQRGAESDSDDGEEDGTINEGNIMHRLELLADQMLYVLRETNSNPESRSVTPPPPLEPYNSVDTPDGAGGIDASPRRLNPNNPFILDVGGIDSEDAMPDLRSVSNSSESEMESDEDGEDSVPDEDDNGDESEEEYRNPADAPMQEFDLGFDGTERRRTGRGVEQLESAWPVIQALSNSNAQAQLLTADIIADIFHSNADDSEEDLPGLEHVDYAESEEEMEDMPALVPLDPLRSIEVPPPFVTDGRGGVVWNGAAEVVDSTDSPPPAQPNRNVEFTTDGRGRVVSVGVSNTDITNIAAEEQTDVNERPQSFLGRMFQSFF</sequence>
<evidence type="ECO:0000256" key="5">
    <source>
        <dbReference type="PROSITE-ProRule" id="PRU00723"/>
    </source>
</evidence>
<feature type="compositionally biased region" description="Acidic residues" evidence="6">
    <location>
        <begin position="360"/>
        <end position="370"/>
    </location>
</feature>
<dbReference type="AlphaFoldDB" id="A0A5C3MJN6"/>
<evidence type="ECO:0000256" key="3">
    <source>
        <dbReference type="ARBA" id="ARBA00022771"/>
    </source>
</evidence>
<dbReference type="PROSITE" id="PS50089">
    <property type="entry name" value="ZF_RING_2"/>
    <property type="match status" value="1"/>
</dbReference>
<dbReference type="SMART" id="SM00184">
    <property type="entry name" value="RING"/>
    <property type="match status" value="1"/>
</dbReference>
<dbReference type="PROSITE" id="PS50103">
    <property type="entry name" value="ZF_C3H1"/>
    <property type="match status" value="3"/>
</dbReference>
<dbReference type="InterPro" id="IPR001841">
    <property type="entry name" value="Znf_RING"/>
</dbReference>
<feature type="zinc finger region" description="C3H1-type" evidence="5">
    <location>
        <begin position="179"/>
        <end position="214"/>
    </location>
</feature>
<feature type="zinc finger region" description="C3H1-type" evidence="5">
    <location>
        <begin position="11"/>
        <end position="39"/>
    </location>
</feature>
<proteinExistence type="predicted"/>
<organism evidence="9 10">
    <name type="scientific">Crucibulum laeve</name>
    <dbReference type="NCBI Taxonomy" id="68775"/>
    <lineage>
        <taxon>Eukaryota</taxon>
        <taxon>Fungi</taxon>
        <taxon>Dikarya</taxon>
        <taxon>Basidiomycota</taxon>
        <taxon>Agaricomycotina</taxon>
        <taxon>Agaricomycetes</taxon>
        <taxon>Agaricomycetidae</taxon>
        <taxon>Agaricales</taxon>
        <taxon>Agaricineae</taxon>
        <taxon>Nidulariaceae</taxon>
        <taxon>Crucibulum</taxon>
    </lineage>
</organism>
<dbReference type="EMBL" id="ML213590">
    <property type="protein sequence ID" value="TFK44586.1"/>
    <property type="molecule type" value="Genomic_DNA"/>
</dbReference>
<dbReference type="PANTHER" id="PTHR11224:SF10">
    <property type="entry name" value="IP09428P-RELATED"/>
    <property type="match status" value="1"/>
</dbReference>
<keyword evidence="3 5" id="KW-0863">Zinc-finger</keyword>
<keyword evidence="10" id="KW-1185">Reference proteome</keyword>
<gene>
    <name evidence="9" type="ORF">BDQ12DRAFT_620803</name>
</gene>
<keyword evidence="4 5" id="KW-0862">Zinc</keyword>
<dbReference type="InterPro" id="IPR017907">
    <property type="entry name" value="Znf_RING_CS"/>
</dbReference>
<dbReference type="PANTHER" id="PTHR11224">
    <property type="entry name" value="MAKORIN-RELATED"/>
    <property type="match status" value="1"/>
</dbReference>
<dbReference type="GO" id="GO:0061630">
    <property type="term" value="F:ubiquitin protein ligase activity"/>
    <property type="evidence" value="ECO:0007669"/>
    <property type="project" value="InterPro"/>
</dbReference>
<feature type="region of interest" description="Disordered" evidence="6">
    <location>
        <begin position="395"/>
        <end position="507"/>
    </location>
</feature>
<evidence type="ECO:0000313" key="10">
    <source>
        <dbReference type="Proteomes" id="UP000308652"/>
    </source>
</evidence>
<evidence type="ECO:0000259" key="8">
    <source>
        <dbReference type="PROSITE" id="PS50103"/>
    </source>
</evidence>
<evidence type="ECO:0008006" key="11">
    <source>
        <dbReference type="Google" id="ProtNLM"/>
    </source>
</evidence>
<dbReference type="PROSITE" id="PS00518">
    <property type="entry name" value="ZF_RING_1"/>
    <property type="match status" value="1"/>
</dbReference>